<comment type="caution">
    <text evidence="3">The sequence shown here is derived from an EMBL/GenBank/DDBJ whole genome shotgun (WGS) entry which is preliminary data.</text>
</comment>
<dbReference type="InterPro" id="IPR036380">
    <property type="entry name" value="Isochorismatase-like_sf"/>
</dbReference>
<dbReference type="Gene3D" id="3.40.50.850">
    <property type="entry name" value="Isochorismatase-like"/>
    <property type="match status" value="1"/>
</dbReference>
<dbReference type="Pfam" id="PF00857">
    <property type="entry name" value="Isochorismatase"/>
    <property type="match status" value="1"/>
</dbReference>
<evidence type="ECO:0000259" key="2">
    <source>
        <dbReference type="Pfam" id="PF00857"/>
    </source>
</evidence>
<evidence type="ECO:0000313" key="4">
    <source>
        <dbReference type="Proteomes" id="UP001207742"/>
    </source>
</evidence>
<dbReference type="RefSeq" id="WP_264732731.1">
    <property type="nucleotide sequence ID" value="NZ_JAPDNR010000001.1"/>
</dbReference>
<sequence length="172" mass="19233">MGNQVIVIIDVQKDFTGTDSPYARRHGSIHAIRQATTLIQQLLDTPKDTPFLVTQSAYRPNQFGPGLSMCIPGTPGHDLDLQLNTPHTIVVKNEHSCFTAPDFIRYLQDHQIDTLLLCGLLAEYCVKQTALDALNQGYKIILLQDYISTGDDVQERKMQTLQALQQRGAIIQ</sequence>
<keyword evidence="1 3" id="KW-0378">Hydrolase</keyword>
<dbReference type="InterPro" id="IPR000868">
    <property type="entry name" value="Isochorismatase-like_dom"/>
</dbReference>
<feature type="domain" description="Isochorismatase-like" evidence="2">
    <location>
        <begin position="5"/>
        <end position="171"/>
    </location>
</feature>
<proteinExistence type="predicted"/>
<dbReference type="PANTHER" id="PTHR43540">
    <property type="entry name" value="PEROXYUREIDOACRYLATE/UREIDOACRYLATE AMIDOHYDROLASE-RELATED"/>
    <property type="match status" value="1"/>
</dbReference>
<organism evidence="3 4">
    <name type="scientific">Chitinophaga nivalis</name>
    <dbReference type="NCBI Taxonomy" id="2991709"/>
    <lineage>
        <taxon>Bacteria</taxon>
        <taxon>Pseudomonadati</taxon>
        <taxon>Bacteroidota</taxon>
        <taxon>Chitinophagia</taxon>
        <taxon>Chitinophagales</taxon>
        <taxon>Chitinophagaceae</taxon>
        <taxon>Chitinophaga</taxon>
    </lineage>
</organism>
<dbReference type="EMBL" id="JAPDNS010000002">
    <property type="protein sequence ID" value="MCW3485914.1"/>
    <property type="molecule type" value="Genomic_DNA"/>
</dbReference>
<dbReference type="CDD" id="cd00431">
    <property type="entry name" value="cysteine_hydrolases"/>
    <property type="match status" value="1"/>
</dbReference>
<reference evidence="3 4" key="1">
    <citation type="submission" date="2022-10" db="EMBL/GenBank/DDBJ databases">
        <title>Chitinophaga nivalis PC15 sp. nov., isolated from Pyeongchang county, South Korea.</title>
        <authorList>
            <person name="Trinh H.N."/>
        </authorList>
    </citation>
    <scope>NUCLEOTIDE SEQUENCE [LARGE SCALE GENOMIC DNA]</scope>
    <source>
        <strain evidence="3 4">PC14</strain>
    </source>
</reference>
<dbReference type="GO" id="GO:0016787">
    <property type="term" value="F:hydrolase activity"/>
    <property type="evidence" value="ECO:0007669"/>
    <property type="project" value="UniProtKB-KW"/>
</dbReference>
<dbReference type="InterPro" id="IPR050272">
    <property type="entry name" value="Isochorismatase-like_hydrls"/>
</dbReference>
<gene>
    <name evidence="3" type="ORF">OL497_18565</name>
</gene>
<name>A0ABT3IPL1_9BACT</name>
<protein>
    <submittedName>
        <fullName evidence="3">Cysteine hydrolase</fullName>
    </submittedName>
</protein>
<accession>A0ABT3IPL1</accession>
<evidence type="ECO:0000256" key="1">
    <source>
        <dbReference type="ARBA" id="ARBA00022801"/>
    </source>
</evidence>
<keyword evidence="4" id="KW-1185">Reference proteome</keyword>
<evidence type="ECO:0000313" key="3">
    <source>
        <dbReference type="EMBL" id="MCW3485914.1"/>
    </source>
</evidence>
<dbReference type="Proteomes" id="UP001207742">
    <property type="component" value="Unassembled WGS sequence"/>
</dbReference>
<dbReference type="SUPFAM" id="SSF52499">
    <property type="entry name" value="Isochorismatase-like hydrolases"/>
    <property type="match status" value="1"/>
</dbReference>